<dbReference type="PROSITE" id="PS00622">
    <property type="entry name" value="HTH_LUXR_1"/>
    <property type="match status" value="1"/>
</dbReference>
<dbReference type="EMBL" id="BAAAQQ010000014">
    <property type="protein sequence ID" value="GAA2133426.1"/>
    <property type="molecule type" value="Genomic_DNA"/>
</dbReference>
<dbReference type="PRINTS" id="PR00038">
    <property type="entry name" value="HTHLUXR"/>
</dbReference>
<sequence>MTDLTLSAREQTAMRTLLAAEPVAGSPVPDRGFLESLALLVPGDALGAVVARNDGEIIDFREAPGGYYGRFRNGDEHGSDPFFVGVMHWSRKPKQAAYCNAMLPGHVDSLSIGFRSGADAVAQVFWDRQRQPFSDRDLAMLDVLMPVLQRHLRQAHTPHLPKSLSVQERRVMMRVAHGLSNAEVAASLFLSPGTVSKHLENSYRKLGVTNRLAAVRVFEGRDLVAGHVDRGARVARVAALD</sequence>
<proteinExistence type="predicted"/>
<dbReference type="Pfam" id="PF00196">
    <property type="entry name" value="GerE"/>
    <property type="match status" value="1"/>
</dbReference>
<evidence type="ECO:0000256" key="3">
    <source>
        <dbReference type="ARBA" id="ARBA00023163"/>
    </source>
</evidence>
<dbReference type="Proteomes" id="UP001500575">
    <property type="component" value="Unassembled WGS sequence"/>
</dbReference>
<evidence type="ECO:0000313" key="5">
    <source>
        <dbReference type="EMBL" id="GAA2133426.1"/>
    </source>
</evidence>
<dbReference type="InterPro" id="IPR016032">
    <property type="entry name" value="Sig_transdc_resp-reg_C-effctor"/>
</dbReference>
<comment type="caution">
    <text evidence="5">The sequence shown here is derived from an EMBL/GenBank/DDBJ whole genome shotgun (WGS) entry which is preliminary data.</text>
</comment>
<evidence type="ECO:0000259" key="4">
    <source>
        <dbReference type="PROSITE" id="PS50043"/>
    </source>
</evidence>
<evidence type="ECO:0000256" key="1">
    <source>
        <dbReference type="ARBA" id="ARBA00023015"/>
    </source>
</evidence>
<dbReference type="InterPro" id="IPR000792">
    <property type="entry name" value="Tscrpt_reg_LuxR_C"/>
</dbReference>
<keyword evidence="6" id="KW-1185">Reference proteome</keyword>
<evidence type="ECO:0000256" key="2">
    <source>
        <dbReference type="ARBA" id="ARBA00023125"/>
    </source>
</evidence>
<dbReference type="PANTHER" id="PTHR44688">
    <property type="entry name" value="DNA-BINDING TRANSCRIPTIONAL ACTIVATOR DEVR_DOSR"/>
    <property type="match status" value="1"/>
</dbReference>
<keyword evidence="3" id="KW-0804">Transcription</keyword>
<keyword evidence="2" id="KW-0238">DNA-binding</keyword>
<protein>
    <recommendedName>
        <fullName evidence="4">HTH luxR-type domain-containing protein</fullName>
    </recommendedName>
</protein>
<dbReference type="Gene3D" id="1.10.10.10">
    <property type="entry name" value="Winged helix-like DNA-binding domain superfamily/Winged helix DNA-binding domain"/>
    <property type="match status" value="1"/>
</dbReference>
<dbReference type="InterPro" id="IPR036388">
    <property type="entry name" value="WH-like_DNA-bd_sf"/>
</dbReference>
<dbReference type="PROSITE" id="PS50043">
    <property type="entry name" value="HTH_LUXR_2"/>
    <property type="match status" value="1"/>
</dbReference>
<dbReference type="SUPFAM" id="SSF46894">
    <property type="entry name" value="C-terminal effector domain of the bipartite response regulators"/>
    <property type="match status" value="1"/>
</dbReference>
<keyword evidence="1" id="KW-0805">Transcription regulation</keyword>
<evidence type="ECO:0000313" key="6">
    <source>
        <dbReference type="Proteomes" id="UP001500575"/>
    </source>
</evidence>
<accession>A0ABN2YWA5</accession>
<dbReference type="RefSeq" id="WP_344305513.1">
    <property type="nucleotide sequence ID" value="NZ_BAAAQQ010000014.1"/>
</dbReference>
<feature type="domain" description="HTH luxR-type" evidence="4">
    <location>
        <begin position="157"/>
        <end position="222"/>
    </location>
</feature>
<dbReference type="PANTHER" id="PTHR44688:SF16">
    <property type="entry name" value="DNA-BINDING TRANSCRIPTIONAL ACTIVATOR DEVR_DOSR"/>
    <property type="match status" value="1"/>
</dbReference>
<name>A0ABN2YWA5_9ACTN</name>
<dbReference type="CDD" id="cd06170">
    <property type="entry name" value="LuxR_C_like"/>
    <property type="match status" value="1"/>
</dbReference>
<dbReference type="SMART" id="SM00421">
    <property type="entry name" value="HTH_LUXR"/>
    <property type="match status" value="1"/>
</dbReference>
<organism evidence="5 6">
    <name type="scientific">Nocardioides bigeumensis</name>
    <dbReference type="NCBI Taxonomy" id="433657"/>
    <lineage>
        <taxon>Bacteria</taxon>
        <taxon>Bacillati</taxon>
        <taxon>Actinomycetota</taxon>
        <taxon>Actinomycetes</taxon>
        <taxon>Propionibacteriales</taxon>
        <taxon>Nocardioidaceae</taxon>
        <taxon>Nocardioides</taxon>
    </lineage>
</organism>
<reference evidence="5 6" key="1">
    <citation type="journal article" date="2019" name="Int. J. Syst. Evol. Microbiol.">
        <title>The Global Catalogue of Microorganisms (GCM) 10K type strain sequencing project: providing services to taxonomists for standard genome sequencing and annotation.</title>
        <authorList>
            <consortium name="The Broad Institute Genomics Platform"/>
            <consortium name="The Broad Institute Genome Sequencing Center for Infectious Disease"/>
            <person name="Wu L."/>
            <person name="Ma J."/>
        </authorList>
    </citation>
    <scope>NUCLEOTIDE SEQUENCE [LARGE SCALE GENOMIC DNA]</scope>
    <source>
        <strain evidence="5 6">JCM 16021</strain>
    </source>
</reference>
<gene>
    <name evidence="5" type="ORF">GCM10009843_38820</name>
</gene>